<dbReference type="AlphaFoldDB" id="A0A2A2H6M1"/>
<protein>
    <submittedName>
        <fullName evidence="1">Uncharacterized protein</fullName>
    </submittedName>
</protein>
<dbReference type="RefSeq" id="WP_069584299.1">
    <property type="nucleotide sequence ID" value="NZ_LMVM01000012.1"/>
</dbReference>
<accession>A0A2A2H6M1</accession>
<dbReference type="EMBL" id="LMVM01000012">
    <property type="protein sequence ID" value="PAV04966.1"/>
    <property type="molecule type" value="Genomic_DNA"/>
</dbReference>
<proteinExistence type="predicted"/>
<sequence length="257" mass="29329">MKYFKALGLLFVVFLVLGMYGTYGTYGNNNDNSNDINDQSAHLTPIQEKNKTNLSSVDSNKTIPIDKNKAISIAKLYDDNFDCEFYYYEKMDFNAELSPDNKYWIIKVIGEKNRPIYSVTVNAKSCASKKTGAKSLWIPLNELKAQYAASIITTYADLGSCYNNSKPVKVSLNGKDVWKVEAHKYNFDGGDLIYCIYFNDQNGQIMTTWNDFNENTGKTGFLTLNEVDNTINKMLNTALPEYKPHKFKDILKDFYPE</sequence>
<reference evidence="1 2" key="1">
    <citation type="journal article" date="2017" name="BMC Genomics">
        <title>Genomic analysis of methanogenic archaea reveals a shift towards energy conservation.</title>
        <authorList>
            <person name="Gilmore S.P."/>
            <person name="Henske J.K."/>
            <person name="Sexton J.A."/>
            <person name="Solomon K.V."/>
            <person name="Seppala S."/>
            <person name="Yoo J.I."/>
            <person name="Huyett L.M."/>
            <person name="Pressman A."/>
            <person name="Cogan J.Z."/>
            <person name="Kivenson V."/>
            <person name="Peng X."/>
            <person name="Tan Y."/>
            <person name="Valentine D.L."/>
            <person name="O'Malley M.A."/>
        </authorList>
    </citation>
    <scope>NUCLEOTIDE SEQUENCE [LARGE SCALE GENOMIC DNA]</scope>
    <source>
        <strain evidence="1 2">M.o.H.</strain>
    </source>
</reference>
<keyword evidence="2" id="KW-1185">Reference proteome</keyword>
<dbReference type="Proteomes" id="UP000217784">
    <property type="component" value="Unassembled WGS sequence"/>
</dbReference>
<gene>
    <name evidence="1" type="ORF">ASJ80_11725</name>
</gene>
<evidence type="ECO:0000313" key="1">
    <source>
        <dbReference type="EMBL" id="PAV04966.1"/>
    </source>
</evidence>
<comment type="caution">
    <text evidence="1">The sequence shown here is derived from an EMBL/GenBank/DDBJ whole genome shotgun (WGS) entry which is preliminary data.</text>
</comment>
<name>A0A2A2H6M1_METBR</name>
<organism evidence="1 2">
    <name type="scientific">Methanobacterium bryantii</name>
    <dbReference type="NCBI Taxonomy" id="2161"/>
    <lineage>
        <taxon>Archaea</taxon>
        <taxon>Methanobacteriati</taxon>
        <taxon>Methanobacteriota</taxon>
        <taxon>Methanomada group</taxon>
        <taxon>Methanobacteria</taxon>
        <taxon>Methanobacteriales</taxon>
        <taxon>Methanobacteriaceae</taxon>
        <taxon>Methanobacterium</taxon>
    </lineage>
</organism>
<dbReference type="OrthoDB" id="374174at2157"/>
<evidence type="ECO:0000313" key="2">
    <source>
        <dbReference type="Proteomes" id="UP000217784"/>
    </source>
</evidence>